<organism evidence="9 10">
    <name type="scientific">Georgenia deserti</name>
    <dbReference type="NCBI Taxonomy" id="2093781"/>
    <lineage>
        <taxon>Bacteria</taxon>
        <taxon>Bacillati</taxon>
        <taxon>Actinomycetota</taxon>
        <taxon>Actinomycetes</taxon>
        <taxon>Micrococcales</taxon>
        <taxon>Bogoriellaceae</taxon>
        <taxon>Georgenia</taxon>
    </lineage>
</organism>
<comment type="catalytic activity">
    <reaction evidence="6">
        <text>isochorismate + 2-oxoglutarate + H(+) = 5-enolpyruvoyl-6-hydroxy-2-succinyl-cyclohex-3-ene-1-carboxylate + CO2</text>
        <dbReference type="Rhea" id="RHEA:25593"/>
        <dbReference type="ChEBI" id="CHEBI:15378"/>
        <dbReference type="ChEBI" id="CHEBI:16526"/>
        <dbReference type="ChEBI" id="CHEBI:16810"/>
        <dbReference type="ChEBI" id="CHEBI:29780"/>
        <dbReference type="ChEBI" id="CHEBI:58818"/>
        <dbReference type="EC" id="2.2.1.9"/>
    </reaction>
</comment>
<dbReference type="InterPro" id="IPR011766">
    <property type="entry name" value="TPP_enzyme_TPP-bd"/>
</dbReference>
<feature type="domain" description="Thiamine pyrophosphate enzyme TPP-binding" evidence="7">
    <location>
        <begin position="406"/>
        <end position="531"/>
    </location>
</feature>
<protein>
    <recommendedName>
        <fullName evidence="6">2-succinyl-5-enolpyruvyl-6-hydroxy-3-cyclohexene-1-carboxylate synthase</fullName>
        <shortName evidence="6">SEPHCHC synthase</shortName>
        <ecNumber evidence="6">2.2.1.9</ecNumber>
    </recommendedName>
    <alternativeName>
        <fullName evidence="6">Menaquinone biosynthesis protein MenD</fullName>
    </alternativeName>
</protein>
<dbReference type="PANTHER" id="PTHR42916">
    <property type="entry name" value="2-SUCCINYL-5-ENOLPYRUVYL-6-HYDROXY-3-CYCLOHEXENE-1-CARBOXYLATE SYNTHASE"/>
    <property type="match status" value="1"/>
</dbReference>
<keyword evidence="3 6" id="KW-0460">Magnesium</keyword>
<comment type="pathway">
    <text evidence="6">Quinol/quinone metabolism; 1,4-dihydroxy-2-naphthoate biosynthesis; 1,4-dihydroxy-2-naphthoate from chorismate: step 2/7.</text>
</comment>
<accession>A0ABW4KYH8</accession>
<reference evidence="10" key="1">
    <citation type="journal article" date="2019" name="Int. J. Syst. Evol. Microbiol.">
        <title>The Global Catalogue of Microorganisms (GCM) 10K type strain sequencing project: providing services to taxonomists for standard genome sequencing and annotation.</title>
        <authorList>
            <consortium name="The Broad Institute Genomics Platform"/>
            <consortium name="The Broad Institute Genome Sequencing Center for Infectious Disease"/>
            <person name="Wu L."/>
            <person name="Ma J."/>
        </authorList>
    </citation>
    <scope>NUCLEOTIDE SEQUENCE [LARGE SCALE GENOMIC DNA]</scope>
    <source>
        <strain evidence="10">JCM 17130</strain>
    </source>
</reference>
<dbReference type="SUPFAM" id="SSF52518">
    <property type="entry name" value="Thiamin diphosphate-binding fold (THDP-binding)"/>
    <property type="match status" value="2"/>
</dbReference>
<dbReference type="CDD" id="cd07037">
    <property type="entry name" value="TPP_PYR_MenD"/>
    <property type="match status" value="1"/>
</dbReference>
<evidence type="ECO:0000256" key="5">
    <source>
        <dbReference type="ARBA" id="ARBA00023211"/>
    </source>
</evidence>
<dbReference type="Proteomes" id="UP001597277">
    <property type="component" value="Unassembled WGS sequence"/>
</dbReference>
<comment type="cofactor">
    <cofactor evidence="6">
        <name>Mg(2+)</name>
        <dbReference type="ChEBI" id="CHEBI:18420"/>
    </cofactor>
    <cofactor evidence="6">
        <name>Mn(2+)</name>
        <dbReference type="ChEBI" id="CHEBI:29035"/>
    </cofactor>
</comment>
<feature type="domain" description="Thiamine pyrophosphate enzyme N-terminal TPP-binding" evidence="8">
    <location>
        <begin position="21"/>
        <end position="137"/>
    </location>
</feature>
<comment type="cofactor">
    <cofactor evidence="6">
        <name>thiamine diphosphate</name>
        <dbReference type="ChEBI" id="CHEBI:58937"/>
    </cofactor>
    <text evidence="6">Binds 1 thiamine pyrophosphate per subunit.</text>
</comment>
<evidence type="ECO:0000256" key="3">
    <source>
        <dbReference type="ARBA" id="ARBA00022842"/>
    </source>
</evidence>
<gene>
    <name evidence="6 9" type="primary">menD</name>
    <name evidence="9" type="ORF">ACFSE6_01410</name>
</gene>
<proteinExistence type="inferred from homology"/>
<dbReference type="Gene3D" id="3.40.50.970">
    <property type="match status" value="2"/>
</dbReference>
<evidence type="ECO:0000256" key="2">
    <source>
        <dbReference type="ARBA" id="ARBA00022723"/>
    </source>
</evidence>
<dbReference type="Pfam" id="PF02776">
    <property type="entry name" value="TPP_enzyme_N"/>
    <property type="match status" value="1"/>
</dbReference>
<dbReference type="CDD" id="cd02009">
    <property type="entry name" value="TPP_SHCHC_synthase"/>
    <property type="match status" value="1"/>
</dbReference>
<dbReference type="InterPro" id="IPR012001">
    <property type="entry name" value="Thiamin_PyroP_enz_TPP-bd_dom"/>
</dbReference>
<keyword evidence="1 6" id="KW-0808">Transferase</keyword>
<dbReference type="Pfam" id="PF02775">
    <property type="entry name" value="TPP_enzyme_C"/>
    <property type="match status" value="1"/>
</dbReference>
<dbReference type="NCBIfam" id="TIGR00173">
    <property type="entry name" value="menD"/>
    <property type="match status" value="1"/>
</dbReference>
<evidence type="ECO:0000256" key="4">
    <source>
        <dbReference type="ARBA" id="ARBA00023052"/>
    </source>
</evidence>
<name>A0ABW4KYH8_9MICO</name>
<dbReference type="PANTHER" id="PTHR42916:SF1">
    <property type="entry name" value="PROTEIN PHYLLO, CHLOROPLASTIC"/>
    <property type="match status" value="1"/>
</dbReference>
<comment type="function">
    <text evidence="6">Catalyzes the thiamine diphosphate-dependent decarboxylation of 2-oxoglutarate and the subsequent addition of the resulting succinic semialdehyde-thiamine pyrophosphate anion to isochorismate to yield 2-succinyl-5-enolpyruvyl-6-hydroxy-3-cyclohexene-1-carboxylate (SEPHCHC).</text>
</comment>
<comment type="pathway">
    <text evidence="6">Quinol/quinone metabolism; menaquinone biosynthesis.</text>
</comment>
<keyword evidence="4 6" id="KW-0786">Thiamine pyrophosphate</keyword>
<comment type="similarity">
    <text evidence="6">Belongs to the TPP enzyme family. MenD subfamily.</text>
</comment>
<dbReference type="InterPro" id="IPR029061">
    <property type="entry name" value="THDP-binding"/>
</dbReference>
<comment type="subunit">
    <text evidence="6">Homodimer.</text>
</comment>
<evidence type="ECO:0000259" key="8">
    <source>
        <dbReference type="Pfam" id="PF02776"/>
    </source>
</evidence>
<evidence type="ECO:0000256" key="1">
    <source>
        <dbReference type="ARBA" id="ARBA00022679"/>
    </source>
</evidence>
<sequence length="561" mass="56961">MTAASGSGHAAAQPLDATGTARALVTALVAGGVREVVLAPGSRSAPFAYALHEAEQAGWLRLYVRLDERGAGFLALGIARATGAPVAVVTTSGTAVANLHPAVLEAAHAGVPLLALTADRPHEMRGTGANQTTDQVGLFGDAVRYAVDLPAAPQAGPGLTQVVTRALAAACGSRSRDPGPVHLNVGLRDPLAPHDPWQPGAPPARRAVVDAPAALPPTPLRPGPRTVVVAGDGAGPAARALAEQAGWPLLAEPTSGARTGPAAIGPYRALLDHPELGGAVERVVVMGHPTLSRPVSALLARPDLEVVVVSPGGIWTDVAGTADRVVGAVTLEGTPEDPAWLDRWRLAAAAASTVLDQHADTAFDGLTVAREVWRAGGVGALVVGSSNPVRDLDLVAPPATDPAPALANRGLAGIDGTVATATGVALGLGLPVRALLGDLTFLHDAGSLARGSLERDVDLQLVVVDDGGGAIFATLEHGAPQHAPAFERVFATPQDVDLARLAGAYGANHTPVTTAEQLTEVLAAPVRGRSVVTVPVDRTHLRRTRHGLAEDIARAVHAALT</sequence>
<dbReference type="InterPro" id="IPR004433">
    <property type="entry name" value="MenaQ_synth_MenD"/>
</dbReference>
<dbReference type="EC" id="2.2.1.9" evidence="6"/>
<dbReference type="GO" id="GO:0070204">
    <property type="term" value="F:2-succinyl-5-enolpyruvyl-6-hydroxy-3-cyclohexene-1-carboxylic-acid synthase activity"/>
    <property type="evidence" value="ECO:0007669"/>
    <property type="project" value="UniProtKB-EC"/>
</dbReference>
<evidence type="ECO:0000259" key="7">
    <source>
        <dbReference type="Pfam" id="PF02775"/>
    </source>
</evidence>
<keyword evidence="5 6" id="KW-0464">Manganese</keyword>
<dbReference type="Gene3D" id="3.40.50.1220">
    <property type="entry name" value="TPP-binding domain"/>
    <property type="match status" value="1"/>
</dbReference>
<comment type="caution">
    <text evidence="9">The sequence shown here is derived from an EMBL/GenBank/DDBJ whole genome shotgun (WGS) entry which is preliminary data.</text>
</comment>
<keyword evidence="2 6" id="KW-0479">Metal-binding</keyword>
<keyword evidence="10" id="KW-1185">Reference proteome</keyword>
<dbReference type="EMBL" id="JBHUEE010000001">
    <property type="protein sequence ID" value="MFD1716478.1"/>
    <property type="molecule type" value="Genomic_DNA"/>
</dbReference>
<evidence type="ECO:0000256" key="6">
    <source>
        <dbReference type="HAMAP-Rule" id="MF_01659"/>
    </source>
</evidence>
<dbReference type="HAMAP" id="MF_01659">
    <property type="entry name" value="MenD"/>
    <property type="match status" value="1"/>
</dbReference>
<dbReference type="RefSeq" id="WP_388001914.1">
    <property type="nucleotide sequence ID" value="NZ_JBHUEE010000001.1"/>
</dbReference>
<evidence type="ECO:0000313" key="10">
    <source>
        <dbReference type="Proteomes" id="UP001597277"/>
    </source>
</evidence>
<dbReference type="PIRSF" id="PIRSF004983">
    <property type="entry name" value="MenD"/>
    <property type="match status" value="1"/>
</dbReference>
<keyword evidence="6" id="KW-0474">Menaquinone biosynthesis</keyword>
<evidence type="ECO:0000313" key="9">
    <source>
        <dbReference type="EMBL" id="MFD1716478.1"/>
    </source>
</evidence>